<dbReference type="Pfam" id="PF00520">
    <property type="entry name" value="Ion_trans"/>
    <property type="match status" value="1"/>
</dbReference>
<evidence type="ECO:0000256" key="5">
    <source>
        <dbReference type="ARBA" id="ARBA00022826"/>
    </source>
</evidence>
<dbReference type="InterPro" id="IPR005821">
    <property type="entry name" value="Ion_trans_dom"/>
</dbReference>
<dbReference type="Gene3D" id="1.20.120.350">
    <property type="entry name" value="Voltage-gated potassium channels. Chain C"/>
    <property type="match status" value="1"/>
</dbReference>
<dbReference type="InterPro" id="IPR011333">
    <property type="entry name" value="SKP1/BTB/POZ_sf"/>
</dbReference>
<evidence type="ECO:0000256" key="3">
    <source>
        <dbReference type="ARBA" id="ARBA00022538"/>
    </source>
</evidence>
<evidence type="ECO:0000259" key="13">
    <source>
        <dbReference type="Pfam" id="PF00520"/>
    </source>
</evidence>
<keyword evidence="5" id="KW-0631">Potassium channel</keyword>
<accession>A0A7M5V428</accession>
<dbReference type="EnsemblMetazoa" id="CLYHEMT007225.1">
    <property type="protein sequence ID" value="CLYHEMP007225.1"/>
    <property type="gene ID" value="CLYHEMG007225"/>
</dbReference>
<dbReference type="GO" id="GO:0005251">
    <property type="term" value="F:delayed rectifier potassium channel activity"/>
    <property type="evidence" value="ECO:0007669"/>
    <property type="project" value="TreeGrafter"/>
</dbReference>
<dbReference type="Proteomes" id="UP000594262">
    <property type="component" value="Unplaced"/>
</dbReference>
<dbReference type="SUPFAM" id="SSF54695">
    <property type="entry name" value="POZ domain"/>
    <property type="match status" value="1"/>
</dbReference>
<organism evidence="15 16">
    <name type="scientific">Clytia hemisphaerica</name>
    <dbReference type="NCBI Taxonomy" id="252671"/>
    <lineage>
        <taxon>Eukaryota</taxon>
        <taxon>Metazoa</taxon>
        <taxon>Cnidaria</taxon>
        <taxon>Hydrozoa</taxon>
        <taxon>Hydroidolina</taxon>
        <taxon>Leptothecata</taxon>
        <taxon>Obeliida</taxon>
        <taxon>Clytiidae</taxon>
        <taxon>Clytia</taxon>
    </lineage>
</organism>
<comment type="subcellular location">
    <subcellularLocation>
        <location evidence="1">Membrane</location>
        <topology evidence="1">Multi-pass membrane protein</topology>
    </subcellularLocation>
</comment>
<feature type="transmembrane region" description="Helical" evidence="12">
    <location>
        <begin position="207"/>
        <end position="228"/>
    </location>
</feature>
<feature type="transmembrane region" description="Helical" evidence="12">
    <location>
        <begin position="138"/>
        <end position="157"/>
    </location>
</feature>
<keyword evidence="4 12" id="KW-0812">Transmembrane</keyword>
<name>A0A7M5V428_9CNID</name>
<protein>
    <submittedName>
        <fullName evidence="15">Uncharacterized protein</fullName>
    </submittedName>
</protein>
<evidence type="ECO:0000256" key="4">
    <source>
        <dbReference type="ARBA" id="ARBA00022692"/>
    </source>
</evidence>
<evidence type="ECO:0000256" key="1">
    <source>
        <dbReference type="ARBA" id="ARBA00004141"/>
    </source>
</evidence>
<dbReference type="Pfam" id="PF02214">
    <property type="entry name" value="BTB_2"/>
    <property type="match status" value="1"/>
</dbReference>
<evidence type="ECO:0000256" key="9">
    <source>
        <dbReference type="ARBA" id="ARBA00023065"/>
    </source>
</evidence>
<dbReference type="SUPFAM" id="SSF81324">
    <property type="entry name" value="Voltage-gated potassium channels"/>
    <property type="match status" value="1"/>
</dbReference>
<dbReference type="Gene3D" id="3.30.710.10">
    <property type="entry name" value="Potassium Channel Kv1.1, Chain A"/>
    <property type="match status" value="1"/>
</dbReference>
<dbReference type="OrthoDB" id="415460at2759"/>
<feature type="domain" description="Potassium channel tetramerisation-type BTB" evidence="14">
    <location>
        <begin position="24"/>
        <end position="109"/>
    </location>
</feature>
<evidence type="ECO:0000256" key="6">
    <source>
        <dbReference type="ARBA" id="ARBA00022882"/>
    </source>
</evidence>
<dbReference type="GO" id="GO:0051260">
    <property type="term" value="P:protein homooligomerization"/>
    <property type="evidence" value="ECO:0007669"/>
    <property type="project" value="InterPro"/>
</dbReference>
<keyword evidence="6" id="KW-0851">Voltage-gated channel</keyword>
<reference evidence="15" key="1">
    <citation type="submission" date="2021-01" db="UniProtKB">
        <authorList>
            <consortium name="EnsemblMetazoa"/>
        </authorList>
    </citation>
    <scope>IDENTIFICATION</scope>
</reference>
<dbReference type="InterPro" id="IPR027359">
    <property type="entry name" value="Volt_channel_dom_sf"/>
</dbReference>
<dbReference type="InterPro" id="IPR028325">
    <property type="entry name" value="VG_K_chnl"/>
</dbReference>
<keyword evidence="16" id="KW-1185">Reference proteome</keyword>
<keyword evidence="3" id="KW-0633">Potassium transport</keyword>
<feature type="domain" description="Ion transport" evidence="13">
    <location>
        <begin position="144"/>
        <end position="365"/>
    </location>
</feature>
<dbReference type="GO" id="GO:0001508">
    <property type="term" value="P:action potential"/>
    <property type="evidence" value="ECO:0007669"/>
    <property type="project" value="TreeGrafter"/>
</dbReference>
<keyword evidence="9" id="KW-0406">Ion transport</keyword>
<dbReference type="GO" id="GO:0008076">
    <property type="term" value="C:voltage-gated potassium channel complex"/>
    <property type="evidence" value="ECO:0007669"/>
    <property type="project" value="InterPro"/>
</dbReference>
<dbReference type="RefSeq" id="XP_066914736.1">
    <property type="nucleotide sequence ID" value="XM_067058635.1"/>
</dbReference>
<evidence type="ECO:0000256" key="8">
    <source>
        <dbReference type="ARBA" id="ARBA00022989"/>
    </source>
</evidence>
<proteinExistence type="predicted"/>
<evidence type="ECO:0000256" key="7">
    <source>
        <dbReference type="ARBA" id="ARBA00022958"/>
    </source>
</evidence>
<dbReference type="PANTHER" id="PTHR11537:SF113">
    <property type="entry name" value="POTASSIUM VOLTAGE-GATED CHANNEL PROTEIN SHAKER"/>
    <property type="match status" value="1"/>
</dbReference>
<feature type="transmembrane region" description="Helical" evidence="12">
    <location>
        <begin position="177"/>
        <end position="195"/>
    </location>
</feature>
<keyword evidence="11" id="KW-0407">Ion channel</keyword>
<dbReference type="PANTHER" id="PTHR11537">
    <property type="entry name" value="VOLTAGE-GATED POTASSIUM CHANNEL"/>
    <property type="match status" value="1"/>
</dbReference>
<keyword evidence="2" id="KW-0813">Transport</keyword>
<evidence type="ECO:0000313" key="16">
    <source>
        <dbReference type="Proteomes" id="UP000594262"/>
    </source>
</evidence>
<evidence type="ECO:0000256" key="12">
    <source>
        <dbReference type="SAM" id="Phobius"/>
    </source>
</evidence>
<evidence type="ECO:0000259" key="14">
    <source>
        <dbReference type="Pfam" id="PF02214"/>
    </source>
</evidence>
<dbReference type="Gene3D" id="1.10.287.70">
    <property type="match status" value="1"/>
</dbReference>
<feature type="transmembrane region" description="Helical" evidence="12">
    <location>
        <begin position="272"/>
        <end position="293"/>
    </location>
</feature>
<evidence type="ECO:0000313" key="15">
    <source>
        <dbReference type="EnsemblMetazoa" id="CLYHEMP007225.1"/>
    </source>
</evidence>
<keyword evidence="7" id="KW-0630">Potassium</keyword>
<evidence type="ECO:0000256" key="11">
    <source>
        <dbReference type="ARBA" id="ARBA00023303"/>
    </source>
</evidence>
<feature type="transmembrane region" description="Helical" evidence="12">
    <location>
        <begin position="337"/>
        <end position="363"/>
    </location>
</feature>
<keyword evidence="10 12" id="KW-0472">Membrane</keyword>
<dbReference type="AlphaFoldDB" id="A0A7M5V428"/>
<evidence type="ECO:0000256" key="10">
    <source>
        <dbReference type="ARBA" id="ARBA00023136"/>
    </source>
</evidence>
<evidence type="ECO:0000256" key="2">
    <source>
        <dbReference type="ARBA" id="ARBA00022448"/>
    </source>
</evidence>
<sequence>MQRQISLHRKAMQQAHIIKTKQKVFINVQGSKYETYEGTLQQFPNTLLGDPVARSYYYSTQLKAYYFDIKPELFEAVLFFYQSSGILSKPTFSSDVEFKQTLQFFGLIKSNKKKIDVNEMTFRDKLWDILEHPHRSKIGMYGAYISFAIILISVAMFCWETEWHRGRPHSPHERKSTWFIGECLYITFFAIEYLLRLWSSPNRIRFAVTFLGIIDLFSIVPFFIALFYSFYSQISNLRILRLLQILRIIKLSRYNSGLKILAQAILSCRRQMFSLTILFMITIVFVSTFVYVAESDVIDGKGFESIPETMWFAVISMTTVGYGDVVPKTTLGKLSGAVGIFMGTVVLFHLFLPIYLMYFSLFYGQEKEKNRLEQEAKHKAKILKGFSEATISSPETFYFRKKNLTLSPAVSSRMSRLSADSDSSTSDIDLHPEDGNYSLAVPVRRLAGTSSSYVL</sequence>
<keyword evidence="8 12" id="KW-1133">Transmembrane helix</keyword>
<dbReference type="InterPro" id="IPR003131">
    <property type="entry name" value="T1-type_BTB"/>
</dbReference>
<dbReference type="GeneID" id="136801939"/>
<dbReference type="PRINTS" id="PR00169">
    <property type="entry name" value="KCHANNEL"/>
</dbReference>